<dbReference type="Proteomes" id="UP000254764">
    <property type="component" value="Unassembled WGS sequence"/>
</dbReference>
<dbReference type="STRING" id="1336235.GCA_000518785_00973"/>
<evidence type="ECO:0000313" key="2">
    <source>
        <dbReference type="EMBL" id="SSC68573.1"/>
    </source>
</evidence>
<dbReference type="RefSeq" id="WP_115671247.1">
    <property type="nucleotide sequence ID" value="NZ_UEYP01000008.1"/>
</dbReference>
<feature type="domain" description="Methyltransferase" evidence="1">
    <location>
        <begin position="40"/>
        <end position="128"/>
    </location>
</feature>
<protein>
    <recommendedName>
        <fullName evidence="1">Methyltransferase domain-containing protein</fullName>
    </recommendedName>
</protein>
<evidence type="ECO:0000259" key="1">
    <source>
        <dbReference type="Pfam" id="PF13649"/>
    </source>
</evidence>
<dbReference type="Pfam" id="PF13649">
    <property type="entry name" value="Methyltransf_25"/>
    <property type="match status" value="1"/>
</dbReference>
<dbReference type="InterPro" id="IPR029063">
    <property type="entry name" value="SAM-dependent_MTases_sf"/>
</dbReference>
<name>A0A376AMF9_9HYPH</name>
<sequence>MSGFDKDWLALREPADRAARHDGLVDDLARHLAGMEDARVLDIGCGTGSTWRSLGDRLPRKVGWTLLDHDADLLEEAERRIGQNAKVGFRRHDLNDIDGLPLQGIEVVTASALFDLCSERFCEAVADRLASARIGLYAALNYDGIMEWSLPHPLDRQMVDLFNRHQRTDKGFGPALGPDATACLASLFAARGYNVRIGNSPWRLDAGSTALQVELLNGLRRPLLEISELSEETVADWLEYRLLAVGQPGSSCRVGHTDILALPV</sequence>
<dbReference type="OrthoDB" id="7273451at2"/>
<organism evidence="2 3">
    <name type="scientific">Ciceribacter selenitireducens ATCC BAA-1503</name>
    <dbReference type="NCBI Taxonomy" id="1336235"/>
    <lineage>
        <taxon>Bacteria</taxon>
        <taxon>Pseudomonadati</taxon>
        <taxon>Pseudomonadota</taxon>
        <taxon>Alphaproteobacteria</taxon>
        <taxon>Hyphomicrobiales</taxon>
        <taxon>Rhizobiaceae</taxon>
        <taxon>Ciceribacter</taxon>
    </lineage>
</organism>
<proteinExistence type="predicted"/>
<dbReference type="EMBL" id="UEYP01000008">
    <property type="protein sequence ID" value="SSC68573.1"/>
    <property type="molecule type" value="Genomic_DNA"/>
</dbReference>
<gene>
    <name evidence="2" type="ORF">RHIZ70_4281</name>
</gene>
<dbReference type="InterPro" id="IPR041698">
    <property type="entry name" value="Methyltransf_25"/>
</dbReference>
<dbReference type="SUPFAM" id="SSF53335">
    <property type="entry name" value="S-adenosyl-L-methionine-dependent methyltransferases"/>
    <property type="match status" value="1"/>
</dbReference>
<dbReference type="Gene3D" id="3.40.50.150">
    <property type="entry name" value="Vaccinia Virus protein VP39"/>
    <property type="match status" value="1"/>
</dbReference>
<reference evidence="3" key="1">
    <citation type="submission" date="2018-07" db="EMBL/GenBank/DDBJ databases">
        <authorList>
            <person name="Peiro R."/>
            <person name="Begona"/>
            <person name="Cbmso G."/>
            <person name="Lopez M."/>
            <person name="Gonzalez S."/>
        </authorList>
    </citation>
    <scope>NUCLEOTIDE SEQUENCE [LARGE SCALE GENOMIC DNA]</scope>
</reference>
<accession>A0A376AMF9</accession>
<dbReference type="AlphaFoldDB" id="A0A376AMF9"/>
<evidence type="ECO:0000313" key="3">
    <source>
        <dbReference type="Proteomes" id="UP000254764"/>
    </source>
</evidence>
<keyword evidence="3" id="KW-1185">Reference proteome</keyword>